<comment type="caution">
    <text evidence="1">The sequence shown here is derived from an EMBL/GenBank/DDBJ whole genome shotgun (WGS) entry which is preliminary data.</text>
</comment>
<organism evidence="1 2">
    <name type="scientific">Vreelandella rituensis</name>
    <dbReference type="NCBI Taxonomy" id="2282306"/>
    <lineage>
        <taxon>Bacteria</taxon>
        <taxon>Pseudomonadati</taxon>
        <taxon>Pseudomonadota</taxon>
        <taxon>Gammaproteobacteria</taxon>
        <taxon>Oceanospirillales</taxon>
        <taxon>Halomonadaceae</taxon>
        <taxon>Vreelandella</taxon>
    </lineage>
</organism>
<keyword evidence="2" id="KW-1185">Reference proteome</keyword>
<name>A0A368U3A4_9GAMM</name>
<proteinExistence type="predicted"/>
<dbReference type="EMBL" id="QPIJ01000020">
    <property type="protein sequence ID" value="RCV91494.1"/>
    <property type="molecule type" value="Genomic_DNA"/>
</dbReference>
<protein>
    <submittedName>
        <fullName evidence="1">Uncharacterized protein</fullName>
    </submittedName>
</protein>
<gene>
    <name evidence="1" type="ORF">DU506_10175</name>
</gene>
<dbReference type="AlphaFoldDB" id="A0A368U3A4"/>
<dbReference type="Proteomes" id="UP000253204">
    <property type="component" value="Unassembled WGS sequence"/>
</dbReference>
<evidence type="ECO:0000313" key="2">
    <source>
        <dbReference type="Proteomes" id="UP000253204"/>
    </source>
</evidence>
<evidence type="ECO:0000313" key="1">
    <source>
        <dbReference type="EMBL" id="RCV91494.1"/>
    </source>
</evidence>
<reference evidence="1 2" key="1">
    <citation type="submission" date="2018-07" db="EMBL/GenBank/DDBJ databases">
        <title>Halomonas rutogse sp. nov., isolated from Lake TangqianCo on Tibetan Plateau.</title>
        <authorList>
            <person name="Lu H."/>
            <person name="Xing P."/>
            <person name="Wu Q."/>
        </authorList>
    </citation>
    <scope>NUCLEOTIDE SEQUENCE [LARGE SCALE GENOMIC DNA]</scope>
    <source>
        <strain evidence="1 2">TQ8S</strain>
    </source>
</reference>
<dbReference type="RefSeq" id="WP_114486832.1">
    <property type="nucleotide sequence ID" value="NZ_CBCSHM010000024.1"/>
</dbReference>
<sequence>MTDQSIRVDLADGSSWYFPSEITTAERADLVLSHILATLKEIELNYDNARNIADDQRHQLLKKLTHEMDFVMGLFEEVA</sequence>
<accession>A0A368U3A4</accession>